<evidence type="ECO:0000313" key="2">
    <source>
        <dbReference type="Proteomes" id="UP000076852"/>
    </source>
</evidence>
<dbReference type="EMBL" id="CP014578">
    <property type="protein sequence ID" value="ANB74368.1"/>
    <property type="molecule type" value="Genomic_DNA"/>
</dbReference>
<proteinExistence type="predicted"/>
<organism evidence="1 2">
    <name type="scientific">Paraburkholderia phytofirmans OLGA172</name>
    <dbReference type="NCBI Taxonomy" id="1417228"/>
    <lineage>
        <taxon>Bacteria</taxon>
        <taxon>Pseudomonadati</taxon>
        <taxon>Pseudomonadota</taxon>
        <taxon>Betaproteobacteria</taxon>
        <taxon>Burkholderiales</taxon>
        <taxon>Burkholderiaceae</taxon>
        <taxon>Paraburkholderia</taxon>
    </lineage>
</organism>
<protein>
    <submittedName>
        <fullName evidence="1">Uncharacterized protein</fullName>
    </submittedName>
</protein>
<dbReference type="Proteomes" id="UP000076852">
    <property type="component" value="Chromosome 1"/>
</dbReference>
<dbReference type="KEGG" id="buz:AYM40_19815"/>
<reference evidence="1 2" key="1">
    <citation type="journal article" date="2016" name="Gene">
        <title>PacBio SMRT assembly of a complex multi-replicon genome reveals chlorocatechol degradative operon in a region of genome plasticity.</title>
        <authorList>
            <person name="Ricker N."/>
            <person name="Shen S.Y."/>
            <person name="Goordial J."/>
            <person name="Jin S."/>
            <person name="Fulthorpe R.R."/>
        </authorList>
    </citation>
    <scope>NUCLEOTIDE SEQUENCE [LARGE SCALE GENOMIC DNA]</scope>
    <source>
        <strain evidence="1 2">OLGA172</strain>
    </source>
</reference>
<name>A0A160FPQ1_9BURK</name>
<evidence type="ECO:0000313" key="1">
    <source>
        <dbReference type="EMBL" id="ANB74368.1"/>
    </source>
</evidence>
<gene>
    <name evidence="1" type="ORF">AYM40_19815</name>
</gene>
<dbReference type="AlphaFoldDB" id="A0A160FPQ1"/>
<keyword evidence="2" id="KW-1185">Reference proteome</keyword>
<sequence length="186" mass="20697">MPPGKFHALLAALGIEKGCNQPVQHFIIFRGLFMGLEQAGKRLIRFALVRQHGAGQQPGAGAGTGLPRLDVCLYGLPDMTCQAQSLGPEPKQAGVPGFRLQQQIELGQDYFRLTVVELLKEAYQACRIIIHTIDDSKRSLPHRAVQLGQCCRRSIMPARKMGGCGKWMAQAFQREIIRHIERRQQG</sequence>
<accession>A0A160FPQ1</accession>